<gene>
    <name evidence="1" type="ORF">THTE_4110</name>
</gene>
<evidence type="ECO:0000313" key="2">
    <source>
        <dbReference type="Proteomes" id="UP000215086"/>
    </source>
</evidence>
<accession>A0A286RL94</accession>
<protein>
    <submittedName>
        <fullName evidence="1">Uncharacterized protein</fullName>
    </submittedName>
</protein>
<name>A0A286RL94_9BACT</name>
<dbReference type="Proteomes" id="UP000215086">
    <property type="component" value="Chromosome"/>
</dbReference>
<proteinExistence type="predicted"/>
<keyword evidence="2" id="KW-1185">Reference proteome</keyword>
<organism evidence="1 2">
    <name type="scientific">Thermogutta terrifontis</name>
    <dbReference type="NCBI Taxonomy" id="1331910"/>
    <lineage>
        <taxon>Bacteria</taxon>
        <taxon>Pseudomonadati</taxon>
        <taxon>Planctomycetota</taxon>
        <taxon>Planctomycetia</taxon>
        <taxon>Pirellulales</taxon>
        <taxon>Thermoguttaceae</taxon>
        <taxon>Thermogutta</taxon>
    </lineage>
</organism>
<reference evidence="1 2" key="1">
    <citation type="journal article" name="Front. Microbiol.">
        <title>Sugar Metabolism of the First Thermophilic Planctomycete Thermogutta terrifontis: Comparative Genomic and Transcriptomic Approaches.</title>
        <authorList>
            <person name="Elcheninov A.G."/>
            <person name="Menzel P."/>
            <person name="Gudbergsdottir S.R."/>
            <person name="Slesarev A.I."/>
            <person name="Kadnikov V.V."/>
            <person name="Krogh A."/>
            <person name="Bonch-Osmolovskaya E.A."/>
            <person name="Peng X."/>
            <person name="Kublanov I.V."/>
        </authorList>
    </citation>
    <scope>NUCLEOTIDE SEQUENCE [LARGE SCALE GENOMIC DNA]</scope>
    <source>
        <strain evidence="1 2">R1</strain>
    </source>
</reference>
<evidence type="ECO:0000313" key="1">
    <source>
        <dbReference type="EMBL" id="ASV76711.1"/>
    </source>
</evidence>
<dbReference type="EMBL" id="CP018477">
    <property type="protein sequence ID" value="ASV76711.1"/>
    <property type="molecule type" value="Genomic_DNA"/>
</dbReference>
<dbReference type="KEGG" id="ttf:THTE_4110"/>
<sequence>MDRVFAQPAADTGIVPAVEVVLQASVGIEWPGREELSIITHRIAQTDNHST</sequence>
<dbReference type="AlphaFoldDB" id="A0A286RL94"/>